<dbReference type="Gene3D" id="1.10.3470.10">
    <property type="entry name" value="ABC transporter involved in vitamin B12 uptake, BtuC"/>
    <property type="match status" value="1"/>
</dbReference>
<keyword evidence="3" id="KW-0813">Transport</keyword>
<dbReference type="AlphaFoldDB" id="A0A1Q5Q2Q0"/>
<evidence type="ECO:0000313" key="10">
    <source>
        <dbReference type="Proteomes" id="UP000185628"/>
    </source>
</evidence>
<dbReference type="Proteomes" id="UP000185628">
    <property type="component" value="Unassembled WGS sequence"/>
</dbReference>
<feature type="transmembrane region" description="Helical" evidence="8">
    <location>
        <begin position="179"/>
        <end position="201"/>
    </location>
</feature>
<accession>A0A1Q5Q2Q0</accession>
<dbReference type="GO" id="GO:0005886">
    <property type="term" value="C:plasma membrane"/>
    <property type="evidence" value="ECO:0007669"/>
    <property type="project" value="UniProtKB-SubCell"/>
</dbReference>
<dbReference type="GO" id="GO:0022857">
    <property type="term" value="F:transmembrane transporter activity"/>
    <property type="evidence" value="ECO:0007669"/>
    <property type="project" value="InterPro"/>
</dbReference>
<dbReference type="SUPFAM" id="SSF81345">
    <property type="entry name" value="ABC transporter involved in vitamin B12 uptake, BtuC"/>
    <property type="match status" value="1"/>
</dbReference>
<feature type="transmembrane region" description="Helical" evidence="8">
    <location>
        <begin position="144"/>
        <end position="167"/>
    </location>
</feature>
<evidence type="ECO:0000256" key="1">
    <source>
        <dbReference type="ARBA" id="ARBA00004651"/>
    </source>
</evidence>
<keyword evidence="6 8" id="KW-1133">Transmembrane helix</keyword>
<keyword evidence="4" id="KW-1003">Cell membrane</keyword>
<feature type="transmembrane region" description="Helical" evidence="8">
    <location>
        <begin position="111"/>
        <end position="132"/>
    </location>
</feature>
<comment type="similarity">
    <text evidence="2">Belongs to the binding-protein-dependent transport system permease family. FecCD subfamily.</text>
</comment>
<dbReference type="InterPro" id="IPR037294">
    <property type="entry name" value="ABC_BtuC-like"/>
</dbReference>
<organism evidence="9 10">
    <name type="scientific">Bowdeniella nasicola</name>
    <dbReference type="NCBI Taxonomy" id="208480"/>
    <lineage>
        <taxon>Bacteria</taxon>
        <taxon>Bacillati</taxon>
        <taxon>Actinomycetota</taxon>
        <taxon>Actinomycetes</taxon>
        <taxon>Actinomycetales</taxon>
        <taxon>Actinomycetaceae</taxon>
        <taxon>Bowdeniella</taxon>
    </lineage>
</organism>
<keyword evidence="7 8" id="KW-0472">Membrane</keyword>
<keyword evidence="10" id="KW-1185">Reference proteome</keyword>
<feature type="transmembrane region" description="Helical" evidence="8">
    <location>
        <begin position="221"/>
        <end position="247"/>
    </location>
</feature>
<feature type="transmembrane region" description="Helical" evidence="8">
    <location>
        <begin position="81"/>
        <end position="99"/>
    </location>
</feature>
<comment type="caution">
    <text evidence="9">The sequence shown here is derived from an EMBL/GenBank/DDBJ whole genome shotgun (WGS) entry which is preliminary data.</text>
</comment>
<evidence type="ECO:0000256" key="2">
    <source>
        <dbReference type="ARBA" id="ARBA00007935"/>
    </source>
</evidence>
<dbReference type="CDD" id="cd06550">
    <property type="entry name" value="TM_ABC_iron-siderophores_like"/>
    <property type="match status" value="1"/>
</dbReference>
<evidence type="ECO:0000256" key="6">
    <source>
        <dbReference type="ARBA" id="ARBA00022989"/>
    </source>
</evidence>
<gene>
    <name evidence="9" type="ORF">BSZ39_06550</name>
</gene>
<proteinExistence type="inferred from homology"/>
<dbReference type="Pfam" id="PF01032">
    <property type="entry name" value="FecCD"/>
    <property type="match status" value="1"/>
</dbReference>
<name>A0A1Q5Q2Q0_9ACTO</name>
<sequence length="363" mass="36425">MTTAHVVPGRRTVRFRSLSASWRPRTVAAAAMLFAVAAAGFVISLGVGEYGISPSAVLSVLGGGGDGLDQTIVLETRLPRALGGIVVGAGLGMAGALTQSVARNALASPDVIGITSGASAMAVTIILAGSALGGGGYGSAIAPALANVGIPLSALLGALLVPVVIWLLAFRRGIEPLRLVLIGVAISALLQAYIVYLMAAADLRDATTARRWLSGSLVHVSWTGVLVMGVVVVVALGLAGLMTFRLSVLQLGPIVAQSLGGRVNSSQLVTLVVSVVLAAAGVATAGPIGFVAFVAPQVALRLAQTSAPPLVTSAAAGAALLTCADIISRCILPWEIPVGIVTSAIGAPFLIYLVVQANRKVTV</sequence>
<evidence type="ECO:0000256" key="4">
    <source>
        <dbReference type="ARBA" id="ARBA00022475"/>
    </source>
</evidence>
<reference evidence="10" key="1">
    <citation type="submission" date="2016-12" db="EMBL/GenBank/DDBJ databases">
        <authorList>
            <person name="Meng X."/>
        </authorList>
    </citation>
    <scope>NUCLEOTIDE SEQUENCE [LARGE SCALE GENOMIC DNA]</scope>
    <source>
        <strain evidence="10">DSM 19116</strain>
    </source>
</reference>
<evidence type="ECO:0008006" key="11">
    <source>
        <dbReference type="Google" id="ProtNLM"/>
    </source>
</evidence>
<dbReference type="PANTHER" id="PTHR30472">
    <property type="entry name" value="FERRIC ENTEROBACTIN TRANSPORT SYSTEM PERMEASE PROTEIN"/>
    <property type="match status" value="1"/>
</dbReference>
<feature type="transmembrane region" description="Helical" evidence="8">
    <location>
        <begin position="26"/>
        <end position="47"/>
    </location>
</feature>
<evidence type="ECO:0000256" key="3">
    <source>
        <dbReference type="ARBA" id="ARBA00022448"/>
    </source>
</evidence>
<dbReference type="InterPro" id="IPR000522">
    <property type="entry name" value="ABC_transptr_permease_BtuC"/>
</dbReference>
<comment type="subcellular location">
    <subcellularLocation>
        <location evidence="1">Cell membrane</location>
        <topology evidence="1">Multi-pass membrane protein</topology>
    </subcellularLocation>
</comment>
<feature type="transmembrane region" description="Helical" evidence="8">
    <location>
        <begin position="334"/>
        <end position="355"/>
    </location>
</feature>
<dbReference type="OrthoDB" id="4455417at2"/>
<evidence type="ECO:0000256" key="7">
    <source>
        <dbReference type="ARBA" id="ARBA00023136"/>
    </source>
</evidence>
<dbReference type="GO" id="GO:0033214">
    <property type="term" value="P:siderophore-iron import into cell"/>
    <property type="evidence" value="ECO:0007669"/>
    <property type="project" value="TreeGrafter"/>
</dbReference>
<evidence type="ECO:0000256" key="8">
    <source>
        <dbReference type="SAM" id="Phobius"/>
    </source>
</evidence>
<dbReference type="PANTHER" id="PTHR30472:SF24">
    <property type="entry name" value="FERRIC ENTEROBACTIN TRANSPORT SYSTEM PERMEASE PROTEIN FEPG"/>
    <property type="match status" value="1"/>
</dbReference>
<keyword evidence="5 8" id="KW-0812">Transmembrane</keyword>
<feature type="transmembrane region" description="Helical" evidence="8">
    <location>
        <begin position="268"/>
        <end position="295"/>
    </location>
</feature>
<evidence type="ECO:0000256" key="5">
    <source>
        <dbReference type="ARBA" id="ARBA00022692"/>
    </source>
</evidence>
<protein>
    <recommendedName>
        <fullName evidence="11">Iron complex transport system permease protein</fullName>
    </recommendedName>
</protein>
<dbReference type="EMBL" id="MQVR01000032">
    <property type="protein sequence ID" value="OKL53959.1"/>
    <property type="molecule type" value="Genomic_DNA"/>
</dbReference>
<evidence type="ECO:0000313" key="9">
    <source>
        <dbReference type="EMBL" id="OKL53959.1"/>
    </source>
</evidence>